<dbReference type="CDD" id="cd00024">
    <property type="entry name" value="CD_CSD"/>
    <property type="match status" value="1"/>
</dbReference>
<dbReference type="PROSITE" id="PS50013">
    <property type="entry name" value="CHROMO_2"/>
    <property type="match status" value="1"/>
</dbReference>
<dbReference type="InterPro" id="IPR040684">
    <property type="entry name" value="HMUDK_hel"/>
</dbReference>
<dbReference type="GO" id="GO:0006338">
    <property type="term" value="P:chromatin remodeling"/>
    <property type="evidence" value="ECO:0007669"/>
    <property type="project" value="UniProtKB-ARBA"/>
</dbReference>
<evidence type="ECO:0000313" key="3">
    <source>
        <dbReference type="EMBL" id="KAJ7778506.1"/>
    </source>
</evidence>
<evidence type="ECO:0000259" key="2">
    <source>
        <dbReference type="PROSITE" id="PS50013"/>
    </source>
</evidence>
<evidence type="ECO:0000313" key="4">
    <source>
        <dbReference type="Proteomes" id="UP001215598"/>
    </source>
</evidence>
<sequence>MPAIRTGTRENRAFQRASPDYLISDTATTSSGSSPRPPSRFIARDASPTDSLSSLSSLDTSPEPEERHKAQGPIVIQGQTLRPNSIVFDTLFQWLYERKTIDDRRRAGMPAPWTTDVILQNYKFCNAYRVLDRTSQYVITEVIEKGSQDRTELLFRILLFNSFNRIDTWKLFLRSFRDTPTWKAFELGEYNKVLTAALNRGESLFCGAYMKIGHRLDHDANHMRHLELLQILMGVLPSVLAEAKYAADVYEQIAAFQGMGPFSTYQLMLSLSYSPLLNFSANDFVIPGIGASSGLVKLFGTSMSKAKEVVPGIEADVLRWLTESQCAQFARLGLDFPYLCGPGGGLLALNVADMEHAVCEVDKYARKAHPRIRGLGDRTQLRGTFKMSEDVLPAVPVLPKAWADPARRVARIREGPLVVEQRYCVLKILAERPAPADKIHHDEIEYQVSWFGYDETTWEPRYSILHDAPAVVEEYEATVKTTTTTTGRRKTKKARR</sequence>
<dbReference type="SUPFAM" id="SSF54160">
    <property type="entry name" value="Chromo domain-like"/>
    <property type="match status" value="1"/>
</dbReference>
<dbReference type="Gene3D" id="2.40.50.40">
    <property type="match status" value="1"/>
</dbReference>
<dbReference type="EMBL" id="JARKIB010000007">
    <property type="protein sequence ID" value="KAJ7778506.1"/>
    <property type="molecule type" value="Genomic_DNA"/>
</dbReference>
<dbReference type="Proteomes" id="UP001215598">
    <property type="component" value="Unassembled WGS sequence"/>
</dbReference>
<feature type="domain" description="Chromo" evidence="2">
    <location>
        <begin position="423"/>
        <end position="487"/>
    </location>
</feature>
<accession>A0AAD7K4Y3</accession>
<name>A0AAD7K4Y3_9AGAR</name>
<reference evidence="3" key="1">
    <citation type="submission" date="2023-03" db="EMBL/GenBank/DDBJ databases">
        <title>Massive genome expansion in bonnet fungi (Mycena s.s.) driven by repeated elements and novel gene families across ecological guilds.</title>
        <authorList>
            <consortium name="Lawrence Berkeley National Laboratory"/>
            <person name="Harder C.B."/>
            <person name="Miyauchi S."/>
            <person name="Viragh M."/>
            <person name="Kuo A."/>
            <person name="Thoen E."/>
            <person name="Andreopoulos B."/>
            <person name="Lu D."/>
            <person name="Skrede I."/>
            <person name="Drula E."/>
            <person name="Henrissat B."/>
            <person name="Morin E."/>
            <person name="Kohler A."/>
            <person name="Barry K."/>
            <person name="LaButti K."/>
            <person name="Morin E."/>
            <person name="Salamov A."/>
            <person name="Lipzen A."/>
            <person name="Mereny Z."/>
            <person name="Hegedus B."/>
            <person name="Baldrian P."/>
            <person name="Stursova M."/>
            <person name="Weitz H."/>
            <person name="Taylor A."/>
            <person name="Grigoriev I.V."/>
            <person name="Nagy L.G."/>
            <person name="Martin F."/>
            <person name="Kauserud H."/>
        </authorList>
    </citation>
    <scope>NUCLEOTIDE SEQUENCE</scope>
    <source>
        <strain evidence="3">CBHHK182m</strain>
    </source>
</reference>
<gene>
    <name evidence="3" type="ORF">B0H16DRAFT_1503786</name>
</gene>
<organism evidence="3 4">
    <name type="scientific">Mycena metata</name>
    <dbReference type="NCBI Taxonomy" id="1033252"/>
    <lineage>
        <taxon>Eukaryota</taxon>
        <taxon>Fungi</taxon>
        <taxon>Dikarya</taxon>
        <taxon>Basidiomycota</taxon>
        <taxon>Agaricomycotina</taxon>
        <taxon>Agaricomycetes</taxon>
        <taxon>Agaricomycetidae</taxon>
        <taxon>Agaricales</taxon>
        <taxon>Marasmiineae</taxon>
        <taxon>Mycenaceae</taxon>
        <taxon>Mycena</taxon>
    </lineage>
</organism>
<dbReference type="AlphaFoldDB" id="A0AAD7K4Y3"/>
<protein>
    <recommendedName>
        <fullName evidence="2">Chromo domain-containing protein</fullName>
    </recommendedName>
</protein>
<feature type="region of interest" description="Disordered" evidence="1">
    <location>
        <begin position="1"/>
        <end position="73"/>
    </location>
</feature>
<comment type="caution">
    <text evidence="3">The sequence shown here is derived from an EMBL/GenBank/DDBJ whole genome shotgun (WGS) entry which is preliminary data.</text>
</comment>
<keyword evidence="4" id="KW-1185">Reference proteome</keyword>
<dbReference type="InterPro" id="IPR000953">
    <property type="entry name" value="Chromo/chromo_shadow_dom"/>
</dbReference>
<dbReference type="Pfam" id="PF18723">
    <property type="entry name" value="HMUDK_hel"/>
    <property type="match status" value="1"/>
</dbReference>
<proteinExistence type="predicted"/>
<dbReference type="InterPro" id="IPR016197">
    <property type="entry name" value="Chromo-like_dom_sf"/>
</dbReference>
<feature type="compositionally biased region" description="Low complexity" evidence="1">
    <location>
        <begin position="48"/>
        <end position="61"/>
    </location>
</feature>
<evidence type="ECO:0000256" key="1">
    <source>
        <dbReference type="SAM" id="MobiDB-lite"/>
    </source>
</evidence>